<dbReference type="SUPFAM" id="SSF159501">
    <property type="entry name" value="EreA/ChaN-like"/>
    <property type="match status" value="1"/>
</dbReference>
<sequence length="236" mass="25493">MKAVLLLWFATCLAGCAALAPQPDLLLLGEQHDAPSHQALHRQVVEDLAGRGQLAALALEMADDGHDTRGLPRNASEDQVRQALAWDEAGWPWAAYAPVVMAAVHAGVPVFGANLPMPRLAASMDQPAWDTRVPPAALEAQRQAVRDGHCGLLPESQVPRMARAQVARDAQMAGVLRRLAQPGRTVVLVTGQHHADTAVGIPLDLRDSGLRVESRIWPAQPPQKDYCAELKARMKH</sequence>
<evidence type="ECO:0000259" key="2">
    <source>
        <dbReference type="Pfam" id="PF04187"/>
    </source>
</evidence>
<gene>
    <name evidence="3" type="ORF">IM725_04120</name>
</gene>
<comment type="caution">
    <text evidence="3">The sequence shown here is derived from an EMBL/GenBank/DDBJ whole genome shotgun (WGS) entry which is preliminary data.</text>
</comment>
<dbReference type="CDD" id="cd14727">
    <property type="entry name" value="ChanN-like"/>
    <property type="match status" value="1"/>
</dbReference>
<evidence type="ECO:0000313" key="3">
    <source>
        <dbReference type="EMBL" id="MBE7939759.1"/>
    </source>
</evidence>
<evidence type="ECO:0000256" key="1">
    <source>
        <dbReference type="SAM" id="SignalP"/>
    </source>
</evidence>
<accession>A0ABR9SBN6</accession>
<reference evidence="3 4" key="1">
    <citation type="submission" date="2020-10" db="EMBL/GenBank/DDBJ databases">
        <title>Draft genome of Ramlibacter aquaticus LMG 30558.</title>
        <authorList>
            <person name="Props R."/>
        </authorList>
    </citation>
    <scope>NUCLEOTIDE SEQUENCE [LARGE SCALE GENOMIC DNA]</scope>
    <source>
        <strain evidence="3 4">LMG 30558</strain>
    </source>
</reference>
<dbReference type="InterPro" id="IPR007314">
    <property type="entry name" value="Cofac_haem-bd_dom"/>
</dbReference>
<keyword evidence="1" id="KW-0732">Signal</keyword>
<protein>
    <submittedName>
        <fullName evidence="3">ChaN family lipoprotein</fullName>
    </submittedName>
</protein>
<feature type="domain" description="Haem-binding uptake Tiki superfamily ChaN" evidence="2">
    <location>
        <begin position="22"/>
        <end position="204"/>
    </location>
</feature>
<keyword evidence="3" id="KW-0449">Lipoprotein</keyword>
<feature type="signal peptide" evidence="1">
    <location>
        <begin position="1"/>
        <end position="20"/>
    </location>
</feature>
<evidence type="ECO:0000313" key="4">
    <source>
        <dbReference type="Proteomes" id="UP000715965"/>
    </source>
</evidence>
<name>A0ABR9SBN6_9BURK</name>
<dbReference type="Gene3D" id="3.40.50.11550">
    <property type="match status" value="1"/>
</dbReference>
<proteinExistence type="predicted"/>
<dbReference type="Proteomes" id="UP000715965">
    <property type="component" value="Unassembled WGS sequence"/>
</dbReference>
<dbReference type="EMBL" id="JADDOJ010000010">
    <property type="protein sequence ID" value="MBE7939759.1"/>
    <property type="molecule type" value="Genomic_DNA"/>
</dbReference>
<dbReference type="RefSeq" id="WP_193779306.1">
    <property type="nucleotide sequence ID" value="NZ_JADDOJ010000010.1"/>
</dbReference>
<dbReference type="Gene3D" id="1.10.8.760">
    <property type="entry name" value="Haem-binding uptake, Tiki superfamily, ChaN, domain 2"/>
    <property type="match status" value="1"/>
</dbReference>
<dbReference type="Pfam" id="PF04187">
    <property type="entry name" value="Cofac_haem_bdg"/>
    <property type="match status" value="1"/>
</dbReference>
<keyword evidence="4" id="KW-1185">Reference proteome</keyword>
<organism evidence="3 4">
    <name type="scientific">Ramlibacter aquaticus</name>
    <dbReference type="NCBI Taxonomy" id="2780094"/>
    <lineage>
        <taxon>Bacteria</taxon>
        <taxon>Pseudomonadati</taxon>
        <taxon>Pseudomonadota</taxon>
        <taxon>Betaproteobacteria</taxon>
        <taxon>Burkholderiales</taxon>
        <taxon>Comamonadaceae</taxon>
        <taxon>Ramlibacter</taxon>
    </lineage>
</organism>
<feature type="chain" id="PRO_5046583943" evidence="1">
    <location>
        <begin position="21"/>
        <end position="236"/>
    </location>
</feature>